<keyword evidence="5" id="KW-1185">Reference proteome</keyword>
<dbReference type="AlphaFoldDB" id="A0A671E055"/>
<keyword evidence="3" id="KW-1133">Transmembrane helix</keyword>
<feature type="coiled-coil region" evidence="2">
    <location>
        <begin position="266"/>
        <end position="293"/>
    </location>
</feature>
<dbReference type="InParanoid" id="A0A671E055"/>
<evidence type="ECO:0000313" key="4">
    <source>
        <dbReference type="Ensembl" id="ENSRFEP00010006520.1"/>
    </source>
</evidence>
<evidence type="ECO:0000256" key="2">
    <source>
        <dbReference type="SAM" id="Coils"/>
    </source>
</evidence>
<dbReference type="Ensembl" id="ENSRFET00010007144.1">
    <property type="protein sequence ID" value="ENSRFEP00010006520.1"/>
    <property type="gene ID" value="ENSRFEG00010004432.1"/>
</dbReference>
<dbReference type="GeneTree" id="ENSGT01030000234599"/>
<dbReference type="GO" id="GO:0008289">
    <property type="term" value="F:lipid binding"/>
    <property type="evidence" value="ECO:0007669"/>
    <property type="project" value="InterPro"/>
</dbReference>
<reference evidence="4 5" key="1">
    <citation type="journal article" date="2015" name="Annu Rev Anim Biosci">
        <title>The Genome 10K Project: a way forward.</title>
        <authorList>
            <person name="Koepfli K.P."/>
            <person name="Paten B."/>
            <person name="O'Brien S.J."/>
            <person name="Koepfli K.P."/>
            <person name="Paten B."/>
            <person name="Antunes A."/>
            <person name="Belov K."/>
            <person name="Bustamante C."/>
            <person name="Castoe T.A."/>
            <person name="Clawson H."/>
            <person name="Crawford A.J."/>
            <person name="Diekhans M."/>
            <person name="Distel D."/>
            <person name="Durbin R."/>
            <person name="Earl D."/>
            <person name="Fujita M.K."/>
            <person name="Gamble T."/>
            <person name="Georges A."/>
            <person name="Gemmell N."/>
            <person name="Gilbert M.T."/>
            <person name="Graves J.M."/>
            <person name="Green R.E."/>
            <person name="Hickey G."/>
            <person name="Jarvis E.D."/>
            <person name="Johnson W."/>
            <person name="Komissarov A."/>
            <person name="Korf I."/>
            <person name="Kuhn R."/>
            <person name="Larkin D.M."/>
            <person name="Lewin H."/>
            <person name="Lopez J.V."/>
            <person name="Ma J."/>
            <person name="Marques-Bonet T."/>
            <person name="Miller W."/>
            <person name="Murphy R."/>
            <person name="Pevzner P."/>
            <person name="Shapiro B."/>
            <person name="Steiner C."/>
            <person name="Tamazian G."/>
            <person name="Venkatesh B."/>
            <person name="Wang J."/>
            <person name="Wayne R."/>
            <person name="Wiley E."/>
            <person name="Yang H."/>
            <person name="Zhang G."/>
            <person name="Haussler D."/>
            <person name="Ryder O."/>
            <person name="O'Brien S.J."/>
        </authorList>
    </citation>
    <scope>NUCLEOTIDE SEQUENCE</scope>
</reference>
<reference evidence="4" key="4">
    <citation type="submission" date="2025-08" db="UniProtKB">
        <authorList>
            <consortium name="Ensembl"/>
        </authorList>
    </citation>
    <scope>IDENTIFICATION</scope>
</reference>
<dbReference type="PANTHER" id="PTHR14096:SF7">
    <property type="entry name" value="APOLIPOPROTEIN L6"/>
    <property type="match status" value="1"/>
</dbReference>
<protein>
    <recommendedName>
        <fullName evidence="6">Apolipoprotein L6</fullName>
    </recommendedName>
</protein>
<keyword evidence="3" id="KW-0812">Transmembrane</keyword>
<evidence type="ECO:0000313" key="5">
    <source>
        <dbReference type="Proteomes" id="UP000472240"/>
    </source>
</evidence>
<dbReference type="PANTHER" id="PTHR14096">
    <property type="entry name" value="APOLIPOPROTEIN L"/>
    <property type="match status" value="1"/>
</dbReference>
<evidence type="ECO:0008006" key="6">
    <source>
        <dbReference type="Google" id="ProtNLM"/>
    </source>
</evidence>
<dbReference type="GO" id="GO:0016020">
    <property type="term" value="C:membrane"/>
    <property type="evidence" value="ECO:0007669"/>
    <property type="project" value="TreeGrafter"/>
</dbReference>
<dbReference type="Pfam" id="PF05461">
    <property type="entry name" value="ApoL"/>
    <property type="match status" value="1"/>
</dbReference>
<keyword evidence="2" id="KW-0175">Coiled coil</keyword>
<reference evidence="4 5" key="2">
    <citation type="journal article" date="2018" name="Annu Rev Anim Biosci">
        <title>Bat Biology, Genomes, and the Bat1K Project: To Generate Chromosome-Level Genomes for All Living Bat Species.</title>
        <authorList>
            <person name="Teeling E.C."/>
            <person name="Vernes S.C."/>
            <person name="Davalos L.M."/>
            <person name="Ray D.A."/>
            <person name="Gilbert M.T.P."/>
            <person name="Myers E."/>
        </authorList>
    </citation>
    <scope>NUCLEOTIDE SEQUENCE</scope>
</reference>
<dbReference type="GO" id="GO:0006869">
    <property type="term" value="P:lipid transport"/>
    <property type="evidence" value="ECO:0007669"/>
    <property type="project" value="InterPro"/>
</dbReference>
<dbReference type="OMA" id="KLRADPH"/>
<sequence length="308" mass="33937">MDKMSTAVALLRRMDDKAGEEDAIFLCEDEEQQDRDLSAEDRIFLQEFPTIKRKLEVAIQKNLSLADDIDRAHKTFATTQVVTSSIAVVSSVMSFLGLALAPVTVGGSLVLSAAATGVGTVAGATSILTKVLEHRHNERVQAQVSSQVSTCDQEVGKPVDKLASYFLTLCNQGKNMKSIKKNMDALQVARAHPRLATAAKRLLTTGQVSARHTRQVQKAFAGTTLVLKRSTYLLGGATALLGLGTELHSLLNEWKDLKEGAKAKYAEVLRAHASEQERKLAQLTQHYERLRKKEVKLHLFWPRSHCHL</sequence>
<feature type="transmembrane region" description="Helical" evidence="3">
    <location>
        <begin position="109"/>
        <end position="129"/>
    </location>
</feature>
<dbReference type="Proteomes" id="UP000472240">
    <property type="component" value="Chromosome 10"/>
</dbReference>
<name>A0A671E055_RHIFE</name>
<proteinExistence type="inferred from homology"/>
<evidence type="ECO:0000256" key="1">
    <source>
        <dbReference type="ARBA" id="ARBA00010090"/>
    </source>
</evidence>
<reference evidence="4" key="5">
    <citation type="submission" date="2025-09" db="UniProtKB">
        <authorList>
            <consortium name="Ensembl"/>
        </authorList>
    </citation>
    <scope>IDENTIFICATION</scope>
</reference>
<organism evidence="4 5">
    <name type="scientific">Rhinolophus ferrumequinum</name>
    <name type="common">Greater horseshoe bat</name>
    <dbReference type="NCBI Taxonomy" id="59479"/>
    <lineage>
        <taxon>Eukaryota</taxon>
        <taxon>Metazoa</taxon>
        <taxon>Chordata</taxon>
        <taxon>Craniata</taxon>
        <taxon>Vertebrata</taxon>
        <taxon>Euteleostomi</taxon>
        <taxon>Mammalia</taxon>
        <taxon>Eutheria</taxon>
        <taxon>Laurasiatheria</taxon>
        <taxon>Chiroptera</taxon>
        <taxon>Yinpterochiroptera</taxon>
        <taxon>Rhinolophoidea</taxon>
        <taxon>Rhinolophidae</taxon>
        <taxon>Rhinolophinae</taxon>
        <taxon>Rhinolophus</taxon>
    </lineage>
</organism>
<dbReference type="FunCoup" id="A0A671E055">
    <property type="interactions" value="24"/>
</dbReference>
<keyword evidence="3" id="KW-0472">Membrane</keyword>
<accession>A0A671E055</accession>
<dbReference type="InterPro" id="IPR008405">
    <property type="entry name" value="ApoL"/>
</dbReference>
<dbReference type="GO" id="GO:0005576">
    <property type="term" value="C:extracellular region"/>
    <property type="evidence" value="ECO:0007669"/>
    <property type="project" value="InterPro"/>
</dbReference>
<feature type="transmembrane region" description="Helical" evidence="3">
    <location>
        <begin position="81"/>
        <end position="103"/>
    </location>
</feature>
<reference evidence="5" key="3">
    <citation type="submission" date="2018-12" db="EMBL/GenBank/DDBJ databases">
        <title>G10K-VGP greater horseshoe bat female genome, primary haplotype.</title>
        <authorList>
            <person name="Teeling E."/>
            <person name="Myers G."/>
            <person name="Vernes S."/>
            <person name="Pippel M."/>
            <person name="Winkler S."/>
            <person name="Fedrigo O."/>
            <person name="Rhie A."/>
            <person name="Koren S."/>
            <person name="Phillippy A."/>
            <person name="Lewin H."/>
            <person name="Damas J."/>
            <person name="Howe K."/>
            <person name="Mountcastle J."/>
            <person name="Jarvis E.D."/>
        </authorList>
    </citation>
    <scope>NUCLEOTIDE SEQUENCE [LARGE SCALE GENOMIC DNA]</scope>
</reference>
<dbReference type="GO" id="GO:0042157">
    <property type="term" value="P:lipoprotein metabolic process"/>
    <property type="evidence" value="ECO:0007669"/>
    <property type="project" value="InterPro"/>
</dbReference>
<evidence type="ECO:0000256" key="3">
    <source>
        <dbReference type="SAM" id="Phobius"/>
    </source>
</evidence>
<comment type="similarity">
    <text evidence="1">Belongs to the apolipoprotein L family.</text>
</comment>